<dbReference type="CDD" id="cd00565">
    <property type="entry name" value="Ubl_ThiS"/>
    <property type="match status" value="1"/>
</dbReference>
<name>A0AA41ZIC5_9GAMM</name>
<dbReference type="Pfam" id="PF02597">
    <property type="entry name" value="ThiS"/>
    <property type="match status" value="1"/>
</dbReference>
<dbReference type="NCBIfam" id="TIGR01683">
    <property type="entry name" value="thiS"/>
    <property type="match status" value="1"/>
</dbReference>
<dbReference type="Proteomes" id="UP001165678">
    <property type="component" value="Unassembled WGS sequence"/>
</dbReference>
<dbReference type="InterPro" id="IPR010035">
    <property type="entry name" value="Thi_S"/>
</dbReference>
<keyword evidence="2" id="KW-1185">Reference proteome</keyword>
<sequence>MQLLINGEWQHLEDTRTVSELLDTLGLAGKRVAVELNESIVPRSTHADVTLADGDQVEIVHAIGGG</sequence>
<dbReference type="PANTHER" id="PTHR34472:SF1">
    <property type="entry name" value="SULFUR CARRIER PROTEIN THIS"/>
    <property type="match status" value="1"/>
</dbReference>
<dbReference type="EMBL" id="JAPIVE010000002">
    <property type="protein sequence ID" value="MCX2524403.1"/>
    <property type="molecule type" value="Genomic_DNA"/>
</dbReference>
<dbReference type="Gene3D" id="3.10.20.30">
    <property type="match status" value="1"/>
</dbReference>
<dbReference type="RefSeq" id="WP_250935431.1">
    <property type="nucleotide sequence ID" value="NZ_JAMLJK010000001.1"/>
</dbReference>
<evidence type="ECO:0000313" key="2">
    <source>
        <dbReference type="Proteomes" id="UP001165678"/>
    </source>
</evidence>
<dbReference type="InterPro" id="IPR016155">
    <property type="entry name" value="Mopterin_synth/thiamin_S_b"/>
</dbReference>
<dbReference type="PANTHER" id="PTHR34472">
    <property type="entry name" value="SULFUR CARRIER PROTEIN THIS"/>
    <property type="match status" value="1"/>
</dbReference>
<protein>
    <submittedName>
        <fullName evidence="1">Sulfur carrier protein ThiS</fullName>
    </submittedName>
</protein>
<dbReference type="AlphaFoldDB" id="A0AA41ZIC5"/>
<reference evidence="1" key="1">
    <citation type="submission" date="2022-11" db="EMBL/GenBank/DDBJ databases">
        <title>Larsenimonas rhizosphaerae sp. nov., isolated from a tidal mudflat.</title>
        <authorList>
            <person name="Lee S.D."/>
            <person name="Kim I.S."/>
        </authorList>
    </citation>
    <scope>NUCLEOTIDE SEQUENCE</scope>
    <source>
        <strain evidence="1">GH2-1</strain>
    </source>
</reference>
<gene>
    <name evidence="1" type="primary">thiS</name>
    <name evidence="1" type="ORF">OQ287_09125</name>
</gene>
<dbReference type="InterPro" id="IPR012675">
    <property type="entry name" value="Beta-grasp_dom_sf"/>
</dbReference>
<dbReference type="InterPro" id="IPR003749">
    <property type="entry name" value="ThiS/MoaD-like"/>
</dbReference>
<accession>A0AA41ZIC5</accession>
<comment type="caution">
    <text evidence="1">The sequence shown here is derived from an EMBL/GenBank/DDBJ whole genome shotgun (WGS) entry which is preliminary data.</text>
</comment>
<organism evidence="1 2">
    <name type="scientific">Larsenimonas rhizosphaerae</name>
    <dbReference type="NCBI Taxonomy" id="2944682"/>
    <lineage>
        <taxon>Bacteria</taxon>
        <taxon>Pseudomonadati</taxon>
        <taxon>Pseudomonadota</taxon>
        <taxon>Gammaproteobacteria</taxon>
        <taxon>Oceanospirillales</taxon>
        <taxon>Halomonadaceae</taxon>
        <taxon>Larsenimonas</taxon>
    </lineage>
</organism>
<evidence type="ECO:0000313" key="1">
    <source>
        <dbReference type="EMBL" id="MCX2524403.1"/>
    </source>
</evidence>
<proteinExistence type="predicted"/>
<dbReference type="SUPFAM" id="SSF54285">
    <property type="entry name" value="MoaD/ThiS"/>
    <property type="match status" value="1"/>
</dbReference>